<protein>
    <submittedName>
        <fullName evidence="1">Uncharacterized protein</fullName>
    </submittedName>
</protein>
<name>A0A430FSZ2_9BIFI</name>
<dbReference type="Proteomes" id="UP000287609">
    <property type="component" value="Unassembled WGS sequence"/>
</dbReference>
<accession>A0A430FSZ2</accession>
<gene>
    <name evidence="1" type="ORF">D2E26_0587</name>
</gene>
<reference evidence="1 2" key="1">
    <citation type="submission" date="2018-09" db="EMBL/GenBank/DDBJ databases">
        <title>Characterization of the phylogenetic diversity of five novel species belonging to the genus Bifidobacterium.</title>
        <authorList>
            <person name="Lugli G.A."/>
            <person name="Duranti S."/>
            <person name="Milani C."/>
        </authorList>
    </citation>
    <scope>NUCLEOTIDE SEQUENCE [LARGE SCALE GENOMIC DNA]</scope>
    <source>
        <strain evidence="1 2">2036B</strain>
    </source>
</reference>
<keyword evidence="2" id="KW-1185">Reference proteome</keyword>
<evidence type="ECO:0000313" key="2">
    <source>
        <dbReference type="Proteomes" id="UP000287609"/>
    </source>
</evidence>
<dbReference type="AlphaFoldDB" id="A0A430FSZ2"/>
<comment type="caution">
    <text evidence="1">The sequence shown here is derived from an EMBL/GenBank/DDBJ whole genome shotgun (WGS) entry which is preliminary data.</text>
</comment>
<organism evidence="1 2">
    <name type="scientific">Bifidobacterium dolichotidis</name>
    <dbReference type="NCBI Taxonomy" id="2306976"/>
    <lineage>
        <taxon>Bacteria</taxon>
        <taxon>Bacillati</taxon>
        <taxon>Actinomycetota</taxon>
        <taxon>Actinomycetes</taxon>
        <taxon>Bifidobacteriales</taxon>
        <taxon>Bifidobacteriaceae</taxon>
        <taxon>Bifidobacterium</taxon>
    </lineage>
</organism>
<proteinExistence type="predicted"/>
<dbReference type="EMBL" id="QXGM01000001">
    <property type="protein sequence ID" value="RSX56024.1"/>
    <property type="molecule type" value="Genomic_DNA"/>
</dbReference>
<sequence>MSSTPLVRDRRCKFGALYLVVHQILLGCVETILTNEGRNEVLFFIAGGRGSTVQHHLHYSVHRFHLQCEVPEALHSQLQYLGQNHASY</sequence>
<evidence type="ECO:0000313" key="1">
    <source>
        <dbReference type="EMBL" id="RSX56024.1"/>
    </source>
</evidence>